<dbReference type="GO" id="GO:0071972">
    <property type="term" value="F:peptidoglycan L,D-transpeptidase activity"/>
    <property type="evidence" value="ECO:0007669"/>
    <property type="project" value="TreeGrafter"/>
</dbReference>
<feature type="compositionally biased region" description="Basic and acidic residues" evidence="8">
    <location>
        <begin position="154"/>
        <end position="169"/>
    </location>
</feature>
<dbReference type="AlphaFoldDB" id="A0A8J3N876"/>
<keyword evidence="5" id="KW-0012">Acyltransferase</keyword>
<keyword evidence="6 7" id="KW-0961">Cell wall biogenesis/degradation</keyword>
<feature type="region of interest" description="Disordered" evidence="8">
    <location>
        <begin position="152"/>
        <end position="176"/>
    </location>
</feature>
<dbReference type="GO" id="GO:0018104">
    <property type="term" value="P:peptidoglycan-protein cross-linking"/>
    <property type="evidence" value="ECO:0007669"/>
    <property type="project" value="TreeGrafter"/>
</dbReference>
<evidence type="ECO:0000313" key="11">
    <source>
        <dbReference type="Proteomes" id="UP000612808"/>
    </source>
</evidence>
<dbReference type="GO" id="GO:0071555">
    <property type="term" value="P:cell wall organization"/>
    <property type="evidence" value="ECO:0007669"/>
    <property type="project" value="UniProtKB-UniRule"/>
</dbReference>
<keyword evidence="2" id="KW-0808">Transferase</keyword>
<gene>
    <name evidence="10" type="ORF">Aru02nite_06900</name>
</gene>
<proteinExistence type="predicted"/>
<dbReference type="Gene3D" id="2.60.40.3710">
    <property type="match status" value="1"/>
</dbReference>
<evidence type="ECO:0000256" key="5">
    <source>
        <dbReference type="ARBA" id="ARBA00023315"/>
    </source>
</evidence>
<dbReference type="GO" id="GO:0005576">
    <property type="term" value="C:extracellular region"/>
    <property type="evidence" value="ECO:0007669"/>
    <property type="project" value="TreeGrafter"/>
</dbReference>
<comment type="pathway">
    <text evidence="1 7">Cell wall biogenesis; peptidoglycan biosynthesis.</text>
</comment>
<dbReference type="GO" id="GO:0008360">
    <property type="term" value="P:regulation of cell shape"/>
    <property type="evidence" value="ECO:0007669"/>
    <property type="project" value="UniProtKB-UniRule"/>
</dbReference>
<evidence type="ECO:0000259" key="9">
    <source>
        <dbReference type="PROSITE" id="PS52029"/>
    </source>
</evidence>
<comment type="caution">
    <text evidence="10">The sequence shown here is derived from an EMBL/GenBank/DDBJ whole genome shotgun (WGS) entry which is preliminary data.</text>
</comment>
<evidence type="ECO:0000256" key="3">
    <source>
        <dbReference type="ARBA" id="ARBA00022960"/>
    </source>
</evidence>
<dbReference type="InterPro" id="IPR041280">
    <property type="entry name" value="Big_10"/>
</dbReference>
<dbReference type="InterPro" id="IPR005490">
    <property type="entry name" value="LD_TPept_cat_dom"/>
</dbReference>
<dbReference type="PANTHER" id="PTHR30582">
    <property type="entry name" value="L,D-TRANSPEPTIDASE"/>
    <property type="match status" value="1"/>
</dbReference>
<dbReference type="UniPathway" id="UPA00219"/>
<keyword evidence="11" id="KW-1185">Reference proteome</keyword>
<organism evidence="10 11">
    <name type="scientific">Actinocatenispora rupis</name>
    <dbReference type="NCBI Taxonomy" id="519421"/>
    <lineage>
        <taxon>Bacteria</taxon>
        <taxon>Bacillati</taxon>
        <taxon>Actinomycetota</taxon>
        <taxon>Actinomycetes</taxon>
        <taxon>Micromonosporales</taxon>
        <taxon>Micromonosporaceae</taxon>
        <taxon>Actinocatenispora</taxon>
    </lineage>
</organism>
<dbReference type="Pfam" id="PF03734">
    <property type="entry name" value="YkuD"/>
    <property type="match status" value="1"/>
</dbReference>
<dbReference type="InterPro" id="IPR038063">
    <property type="entry name" value="Transpep_catalytic_dom"/>
</dbReference>
<keyword evidence="4 7" id="KW-0573">Peptidoglycan synthesis</keyword>
<dbReference type="InterPro" id="IPR050979">
    <property type="entry name" value="LD-transpeptidase"/>
</dbReference>
<reference evidence="10" key="1">
    <citation type="submission" date="2021-01" db="EMBL/GenBank/DDBJ databases">
        <title>Whole genome shotgun sequence of Actinocatenispora rupis NBRC 107355.</title>
        <authorList>
            <person name="Komaki H."/>
            <person name="Tamura T."/>
        </authorList>
    </citation>
    <scope>NUCLEOTIDE SEQUENCE</scope>
    <source>
        <strain evidence="10">NBRC 107355</strain>
    </source>
</reference>
<evidence type="ECO:0000256" key="4">
    <source>
        <dbReference type="ARBA" id="ARBA00022984"/>
    </source>
</evidence>
<dbReference type="SUPFAM" id="SSF141523">
    <property type="entry name" value="L,D-transpeptidase catalytic domain-like"/>
    <property type="match status" value="1"/>
</dbReference>
<feature type="active site" description="Nucleophile" evidence="7">
    <location>
        <position position="216"/>
    </location>
</feature>
<dbReference type="GO" id="GO:0016746">
    <property type="term" value="F:acyltransferase activity"/>
    <property type="evidence" value="ECO:0007669"/>
    <property type="project" value="UniProtKB-KW"/>
</dbReference>
<protein>
    <recommendedName>
        <fullName evidence="9">L,D-TPase catalytic domain-containing protein</fullName>
    </recommendedName>
</protein>
<dbReference type="CDD" id="cd16913">
    <property type="entry name" value="YkuD_like"/>
    <property type="match status" value="1"/>
</dbReference>
<feature type="domain" description="L,D-TPase catalytic" evidence="9">
    <location>
        <begin position="109"/>
        <end position="240"/>
    </location>
</feature>
<dbReference type="EMBL" id="BOMB01000003">
    <property type="protein sequence ID" value="GID09801.1"/>
    <property type="molecule type" value="Genomic_DNA"/>
</dbReference>
<dbReference type="Gene3D" id="2.40.440.10">
    <property type="entry name" value="L,D-transpeptidase catalytic domain-like"/>
    <property type="match status" value="1"/>
</dbReference>
<evidence type="ECO:0000256" key="6">
    <source>
        <dbReference type="ARBA" id="ARBA00023316"/>
    </source>
</evidence>
<evidence type="ECO:0000313" key="10">
    <source>
        <dbReference type="EMBL" id="GID09801.1"/>
    </source>
</evidence>
<dbReference type="Pfam" id="PF17964">
    <property type="entry name" value="Big_10"/>
    <property type="match status" value="1"/>
</dbReference>
<dbReference type="Proteomes" id="UP000612808">
    <property type="component" value="Unassembled WGS sequence"/>
</dbReference>
<evidence type="ECO:0000256" key="2">
    <source>
        <dbReference type="ARBA" id="ARBA00022679"/>
    </source>
</evidence>
<evidence type="ECO:0000256" key="7">
    <source>
        <dbReference type="PROSITE-ProRule" id="PRU01373"/>
    </source>
</evidence>
<name>A0A8J3N876_9ACTN</name>
<evidence type="ECO:0000256" key="1">
    <source>
        <dbReference type="ARBA" id="ARBA00004752"/>
    </source>
</evidence>
<accession>A0A8J3N876</accession>
<evidence type="ECO:0000256" key="8">
    <source>
        <dbReference type="SAM" id="MobiDB-lite"/>
    </source>
</evidence>
<dbReference type="PANTHER" id="PTHR30582:SF2">
    <property type="entry name" value="L,D-TRANSPEPTIDASE YCIB-RELATED"/>
    <property type="match status" value="1"/>
</dbReference>
<dbReference type="PROSITE" id="PS52029">
    <property type="entry name" value="LD_TPASE"/>
    <property type="match status" value="1"/>
</dbReference>
<keyword evidence="3 7" id="KW-0133">Cell shape</keyword>
<sequence>MHVSLLESDGGVYGVGMPLIAYFNRKITDSSAFTKAVKVTVNGKSAGGAWYFENTGRDGQALEAHYRPRTYWPAHASIKVDFPVKGLSAGPGLIYDDSLTLAVSTGAANVSSVDCSAEKMTVVSDGRTVRTLPTSCGKATTPTYTGTKVLMQKGENDPKTGKMRPDGEVRMTSNTPGNRYDEIVPWSVRVTNSGEYVHAASWNTGNIGSRSTSNGCTNLNVADAKWFYGFSAVGDVVTYAHTGGKPMPSWDGYGDWNLDWNTWVRGGAVHARSK</sequence>
<feature type="active site" description="Proton donor/acceptor" evidence="7">
    <location>
        <position position="198"/>
    </location>
</feature>